<keyword evidence="2" id="KW-1185">Reference proteome</keyword>
<dbReference type="Gramene" id="PUZ37153">
    <property type="protein sequence ID" value="PUZ37153"/>
    <property type="gene ID" value="GQ55_9G095600"/>
</dbReference>
<organism evidence="1 2">
    <name type="scientific">Panicum hallii var. hallii</name>
    <dbReference type="NCBI Taxonomy" id="1504633"/>
    <lineage>
        <taxon>Eukaryota</taxon>
        <taxon>Viridiplantae</taxon>
        <taxon>Streptophyta</taxon>
        <taxon>Embryophyta</taxon>
        <taxon>Tracheophyta</taxon>
        <taxon>Spermatophyta</taxon>
        <taxon>Magnoliopsida</taxon>
        <taxon>Liliopsida</taxon>
        <taxon>Poales</taxon>
        <taxon>Poaceae</taxon>
        <taxon>PACMAD clade</taxon>
        <taxon>Panicoideae</taxon>
        <taxon>Panicodae</taxon>
        <taxon>Paniceae</taxon>
        <taxon>Panicinae</taxon>
        <taxon>Panicum</taxon>
        <taxon>Panicum sect. Panicum</taxon>
    </lineage>
</organism>
<sequence>MCVRPPGNRWGTAPLMCPFCFAFPNIQSSASAARLKRRGDSGSPCRRPLWVLKYGLFSPLQFIQTLPPLTGCTIQFRNVG</sequence>
<dbReference type="AlphaFoldDB" id="A0A2T7C1P2"/>
<evidence type="ECO:0000313" key="2">
    <source>
        <dbReference type="Proteomes" id="UP000244336"/>
    </source>
</evidence>
<dbReference type="EMBL" id="CM009757">
    <property type="protein sequence ID" value="PUZ37153.1"/>
    <property type="molecule type" value="Genomic_DNA"/>
</dbReference>
<gene>
    <name evidence="1" type="ORF">GQ55_9G095600</name>
</gene>
<evidence type="ECO:0000313" key="1">
    <source>
        <dbReference type="EMBL" id="PUZ37153.1"/>
    </source>
</evidence>
<name>A0A2T7C1P2_9POAL</name>
<dbReference type="Proteomes" id="UP000244336">
    <property type="component" value="Chromosome 9"/>
</dbReference>
<reference evidence="1 2" key="1">
    <citation type="submission" date="2018-04" db="EMBL/GenBank/DDBJ databases">
        <title>WGS assembly of Panicum hallii var. hallii HAL2.</title>
        <authorList>
            <person name="Lovell J."/>
            <person name="Jenkins J."/>
            <person name="Lowry D."/>
            <person name="Mamidi S."/>
            <person name="Sreedasyam A."/>
            <person name="Weng X."/>
            <person name="Barry K."/>
            <person name="Bonette J."/>
            <person name="Campitelli B."/>
            <person name="Daum C."/>
            <person name="Gordon S."/>
            <person name="Gould B."/>
            <person name="Lipzen A."/>
            <person name="MacQueen A."/>
            <person name="Palacio-Mejia J."/>
            <person name="Plott C."/>
            <person name="Shakirov E."/>
            <person name="Shu S."/>
            <person name="Yoshinaga Y."/>
            <person name="Zane M."/>
            <person name="Rokhsar D."/>
            <person name="Grimwood J."/>
            <person name="Schmutz J."/>
            <person name="Juenger T."/>
        </authorList>
    </citation>
    <scope>NUCLEOTIDE SEQUENCE [LARGE SCALE GENOMIC DNA]</scope>
    <source>
        <strain evidence="2">cv. HAL2</strain>
    </source>
</reference>
<proteinExistence type="predicted"/>
<accession>A0A2T7C1P2</accession>
<protein>
    <submittedName>
        <fullName evidence="1">Uncharacterized protein</fullName>
    </submittedName>
</protein>